<dbReference type="Gene3D" id="3.20.20.105">
    <property type="entry name" value="Queuine tRNA-ribosyltransferase-like"/>
    <property type="match status" value="1"/>
</dbReference>
<evidence type="ECO:0000313" key="2">
    <source>
        <dbReference type="Proteomes" id="UP001291309"/>
    </source>
</evidence>
<name>A0ABU5HHH5_9BACT</name>
<dbReference type="RefSeq" id="WP_321550247.1">
    <property type="nucleotide sequence ID" value="NZ_JAXIVS010000015.1"/>
</dbReference>
<accession>A0ABU5HHH5</accession>
<sequence length="411" mass="47625">MRYFLPDSQDLVDPSFDFDTERRLATRQRQRDDLYAHEVFTERAYDGILVSKGIVDGFGATTSRYTLAQRQRLLRTGAPDFFRLSRVKWGAIPMMGDCGAFTYVKEEKPPYTVEDLASFYVECGFDYGISLDHVILAYQPEWDQTGALAEMQERQELTLSLAQNFFDLHQRDALPFTPLGVAQGWSPRSYARSLKELQRIGYRYVAVGGMVPLKTHEILATLREMNCVRRDDTRLHLLGISRIETVQDFARLGVASFDSTAPLRQAFKDGKDNFYTLQRTYTAVRIPQVEGNPKLQKLISSGKLNQERARELEKACLEAMRRFDAGEVKVDHVLERLSRYEEFYDGEASHQDAYREVLEVRPWKHCPCDVCRTLGYHIILFRGAERNRRRGFHNTWVFYRRLQRELGLAAA</sequence>
<dbReference type="InterPro" id="IPR036511">
    <property type="entry name" value="TGT-like_sf"/>
</dbReference>
<gene>
    <name evidence="1" type="primary">dpdA</name>
    <name evidence="1" type="ORF">SYV04_34405</name>
</gene>
<dbReference type="InterPro" id="IPR053537">
    <property type="entry name" value="DNA-guanine_TGase"/>
</dbReference>
<reference evidence="1 2" key="1">
    <citation type="submission" date="2023-12" db="EMBL/GenBank/DDBJ databases">
        <title>the genome sequence of Hyalangium sp. s54d21.</title>
        <authorList>
            <person name="Zhang X."/>
        </authorList>
    </citation>
    <scope>NUCLEOTIDE SEQUENCE [LARGE SCALE GENOMIC DNA]</scope>
    <source>
        <strain evidence="2">s54d21</strain>
    </source>
</reference>
<keyword evidence="2" id="KW-1185">Reference proteome</keyword>
<evidence type="ECO:0000313" key="1">
    <source>
        <dbReference type="EMBL" id="MDY7231535.1"/>
    </source>
</evidence>
<comment type="caution">
    <text evidence="1">The sequence shown here is derived from an EMBL/GenBank/DDBJ whole genome shotgun (WGS) entry which is preliminary data.</text>
</comment>
<protein>
    <submittedName>
        <fullName evidence="1">tRNA-guanine transglycosylase DpdA</fullName>
    </submittedName>
</protein>
<organism evidence="1 2">
    <name type="scientific">Hyalangium rubrum</name>
    <dbReference type="NCBI Taxonomy" id="3103134"/>
    <lineage>
        <taxon>Bacteria</taxon>
        <taxon>Pseudomonadati</taxon>
        <taxon>Myxococcota</taxon>
        <taxon>Myxococcia</taxon>
        <taxon>Myxococcales</taxon>
        <taxon>Cystobacterineae</taxon>
        <taxon>Archangiaceae</taxon>
        <taxon>Hyalangium</taxon>
    </lineage>
</organism>
<proteinExistence type="predicted"/>
<dbReference type="NCBIfam" id="NF041059">
    <property type="entry name" value="DpdA"/>
    <property type="match status" value="1"/>
</dbReference>
<dbReference type="Proteomes" id="UP001291309">
    <property type="component" value="Unassembled WGS sequence"/>
</dbReference>
<dbReference type="SUPFAM" id="SSF51713">
    <property type="entry name" value="tRNA-guanine transglycosylase"/>
    <property type="match status" value="1"/>
</dbReference>
<dbReference type="EMBL" id="JAXIVS010000015">
    <property type="protein sequence ID" value="MDY7231535.1"/>
    <property type="molecule type" value="Genomic_DNA"/>
</dbReference>